<reference evidence="2" key="1">
    <citation type="submission" date="2016-10" db="EMBL/GenBank/DDBJ databases">
        <authorList>
            <person name="Varghese N."/>
            <person name="Submissions S."/>
        </authorList>
    </citation>
    <scope>NUCLEOTIDE SEQUENCE [LARGE SCALE GENOMIC DNA]</scope>
    <source>
        <strain evidence="2">CGMCC 1.3431</strain>
    </source>
</reference>
<evidence type="ECO:0000313" key="2">
    <source>
        <dbReference type="Proteomes" id="UP000199150"/>
    </source>
</evidence>
<dbReference type="STRING" id="260084.SAMN02927928_1187"/>
<evidence type="ECO:0000313" key="1">
    <source>
        <dbReference type="EMBL" id="SCW43286.1"/>
    </source>
</evidence>
<proteinExistence type="predicted"/>
<dbReference type="Proteomes" id="UP000199150">
    <property type="component" value="Unassembled WGS sequence"/>
</dbReference>
<name>A0A1G4QFD0_9CAUL</name>
<dbReference type="AlphaFoldDB" id="A0A1G4QFD0"/>
<accession>A0A1G4QFD0</accession>
<organism evidence="1 2">
    <name type="scientific">Asticcacaulis taihuensis</name>
    <dbReference type="NCBI Taxonomy" id="260084"/>
    <lineage>
        <taxon>Bacteria</taxon>
        <taxon>Pseudomonadati</taxon>
        <taxon>Pseudomonadota</taxon>
        <taxon>Alphaproteobacteria</taxon>
        <taxon>Caulobacterales</taxon>
        <taxon>Caulobacteraceae</taxon>
        <taxon>Asticcacaulis</taxon>
    </lineage>
</organism>
<keyword evidence="2" id="KW-1185">Reference proteome</keyword>
<protein>
    <submittedName>
        <fullName evidence="1">Uncharacterized protein</fullName>
    </submittedName>
</protein>
<gene>
    <name evidence="1" type="ORF">SAMN02927928_1187</name>
</gene>
<sequence>MIQGNLALFHSRCTDCPQNAFLTPYGVRPTVKTGLAKSQLKEPR</sequence>
<dbReference type="EMBL" id="FMTS01000001">
    <property type="protein sequence ID" value="SCW43286.1"/>
    <property type="molecule type" value="Genomic_DNA"/>
</dbReference>